<accession>A0A0M0JTE6</accession>
<keyword evidence="10" id="KW-0472">Membrane</keyword>
<evidence type="ECO:0000256" key="7">
    <source>
        <dbReference type="ARBA" id="ARBA00022989"/>
    </source>
</evidence>
<evidence type="ECO:0000256" key="9">
    <source>
        <dbReference type="ARBA" id="ARBA00023004"/>
    </source>
</evidence>
<dbReference type="PROSITE" id="PS51471">
    <property type="entry name" value="FE2OG_OXY"/>
    <property type="match status" value="1"/>
</dbReference>
<reference evidence="15" key="1">
    <citation type="journal article" date="2015" name="PLoS Genet.">
        <title>Genome Sequence and Transcriptome Analyses of Chrysochromulina tobin: Metabolic Tools for Enhanced Algal Fitness in the Prominent Order Prymnesiales (Haptophyceae).</title>
        <authorList>
            <person name="Hovde B.T."/>
            <person name="Deodato C.R."/>
            <person name="Hunsperger H.M."/>
            <person name="Ryken S.A."/>
            <person name="Yost W."/>
            <person name="Jha R.K."/>
            <person name="Patterson J."/>
            <person name="Monnat R.J. Jr."/>
            <person name="Barlow S.B."/>
            <person name="Starkenburg S.R."/>
            <person name="Cattolico R.A."/>
        </authorList>
    </citation>
    <scope>NUCLEOTIDE SEQUENCE</scope>
    <source>
        <strain evidence="15">CCMP291</strain>
    </source>
</reference>
<feature type="chain" id="PRO_5005602070" evidence="11">
    <location>
        <begin position="18"/>
        <end position="526"/>
    </location>
</feature>
<evidence type="ECO:0000256" key="11">
    <source>
        <dbReference type="SAM" id="SignalP"/>
    </source>
</evidence>
<dbReference type="SMART" id="SM00702">
    <property type="entry name" value="P4Hc"/>
    <property type="match status" value="1"/>
</dbReference>
<feature type="signal peptide" evidence="11">
    <location>
        <begin position="1"/>
        <end position="17"/>
    </location>
</feature>
<dbReference type="GO" id="GO:0016020">
    <property type="term" value="C:membrane"/>
    <property type="evidence" value="ECO:0007669"/>
    <property type="project" value="UniProtKB-SubCell"/>
</dbReference>
<dbReference type="GO" id="GO:0005783">
    <property type="term" value="C:endoplasmic reticulum"/>
    <property type="evidence" value="ECO:0007669"/>
    <property type="project" value="TreeGrafter"/>
</dbReference>
<dbReference type="SMART" id="SM00254">
    <property type="entry name" value="ShKT"/>
    <property type="match status" value="2"/>
</dbReference>
<keyword evidence="8" id="KW-0560">Oxidoreductase</keyword>
<feature type="domain" description="Fe2OG dioxygenase" evidence="12">
    <location>
        <begin position="415"/>
        <end position="518"/>
    </location>
</feature>
<sequence length="526" mass="58515">MALVPPALILLVFAASAARDNDANCAHWAEIGECDKNPKFMQKECAKSCSMSERDTADQAECSRLVKEGRCHADVALVRCRASCYTALKANLTEDLEGNCFYWATDGECESNREWMATSCRRSCELLRSCGVAPESKPCARSFECPLARDRDDADKCAAAARRGECRARDIWTGQVMLERCPYSCAILDPASASKTVTRPKMKHAPHMDARVRRHRPSRCHHIGLRHALLGAQCPNVPPSALPNLTSQPRLGSAEGVPMLPYDDAVDERYTGADLDPVPWRRRWRRCPRVASAHARLTPRVLHDELPDVPLSALPSKAAKLTSAAGRPSEADLRPVRVQMISESPRVRVLHNFVTEYEAQKLIELAGPHFHRSSTARAGADDKRTSNSATLASGDPVVSAVRHRIAFYCGYPEPNLEPLQAVRYHPGEFYKPHHDYYNACETWMNGNRHFTFLIYLNDVDEGGETGFPRLNISVTPTAYSALVFNDVLDNGEPDERTLHEGVPPARGIKYAINGWVRSKHLGFGYQ</sequence>
<evidence type="ECO:0000256" key="5">
    <source>
        <dbReference type="ARBA" id="ARBA00022723"/>
    </source>
</evidence>
<organism evidence="14 15">
    <name type="scientific">Chrysochromulina tobinii</name>
    <dbReference type="NCBI Taxonomy" id="1460289"/>
    <lineage>
        <taxon>Eukaryota</taxon>
        <taxon>Haptista</taxon>
        <taxon>Haptophyta</taxon>
        <taxon>Prymnesiophyceae</taxon>
        <taxon>Prymnesiales</taxon>
        <taxon>Chrysochromulinaceae</taxon>
        <taxon>Chrysochromulina</taxon>
    </lineage>
</organism>
<dbReference type="PANTHER" id="PTHR10869">
    <property type="entry name" value="PROLYL 4-HYDROXYLASE ALPHA SUBUNIT"/>
    <property type="match status" value="1"/>
</dbReference>
<evidence type="ECO:0000256" key="8">
    <source>
        <dbReference type="ARBA" id="ARBA00023002"/>
    </source>
</evidence>
<comment type="cofactor">
    <cofactor evidence="1">
        <name>L-ascorbate</name>
        <dbReference type="ChEBI" id="CHEBI:38290"/>
    </cofactor>
</comment>
<dbReference type="InterPro" id="IPR045054">
    <property type="entry name" value="P4HA-like"/>
</dbReference>
<evidence type="ECO:0000313" key="15">
    <source>
        <dbReference type="Proteomes" id="UP000037460"/>
    </source>
</evidence>
<dbReference type="GO" id="GO:0005506">
    <property type="term" value="F:iron ion binding"/>
    <property type="evidence" value="ECO:0007669"/>
    <property type="project" value="InterPro"/>
</dbReference>
<evidence type="ECO:0000256" key="10">
    <source>
        <dbReference type="ARBA" id="ARBA00023136"/>
    </source>
</evidence>
<evidence type="ECO:0000256" key="1">
    <source>
        <dbReference type="ARBA" id="ARBA00001961"/>
    </source>
</evidence>
<comment type="subcellular location">
    <subcellularLocation>
        <location evidence="3">Endomembrane system</location>
    </subcellularLocation>
    <subcellularLocation>
        <location evidence="2">Membrane</location>
        <topology evidence="2">Single-pass membrane protein</topology>
    </subcellularLocation>
</comment>
<evidence type="ECO:0000259" key="13">
    <source>
        <dbReference type="PROSITE" id="PS51670"/>
    </source>
</evidence>
<dbReference type="EMBL" id="JWZX01002355">
    <property type="protein sequence ID" value="KOO29795.1"/>
    <property type="molecule type" value="Genomic_DNA"/>
</dbReference>
<keyword evidence="6" id="KW-0223">Dioxygenase</keyword>
<dbReference type="InterPro" id="IPR003582">
    <property type="entry name" value="ShKT_dom"/>
</dbReference>
<keyword evidence="7" id="KW-1133">Transmembrane helix</keyword>
<evidence type="ECO:0000256" key="3">
    <source>
        <dbReference type="ARBA" id="ARBA00004308"/>
    </source>
</evidence>
<dbReference type="OrthoDB" id="420380at2759"/>
<evidence type="ECO:0000313" key="14">
    <source>
        <dbReference type="EMBL" id="KOO29795.1"/>
    </source>
</evidence>
<dbReference type="PROSITE" id="PS51670">
    <property type="entry name" value="SHKT"/>
    <property type="match status" value="2"/>
</dbReference>
<keyword evidence="5" id="KW-0479">Metal-binding</keyword>
<keyword evidence="15" id="KW-1185">Reference proteome</keyword>
<name>A0A0M0JTE6_9EUKA</name>
<keyword evidence="4" id="KW-0812">Transmembrane</keyword>
<evidence type="ECO:0000256" key="2">
    <source>
        <dbReference type="ARBA" id="ARBA00004167"/>
    </source>
</evidence>
<feature type="domain" description="ShKT" evidence="13">
    <location>
        <begin position="91"/>
        <end position="130"/>
    </location>
</feature>
<dbReference type="Proteomes" id="UP000037460">
    <property type="component" value="Unassembled WGS sequence"/>
</dbReference>
<evidence type="ECO:0000259" key="12">
    <source>
        <dbReference type="PROSITE" id="PS51471"/>
    </source>
</evidence>
<keyword evidence="9" id="KW-0408">Iron</keyword>
<comment type="caution">
    <text evidence="14">The sequence shown here is derived from an EMBL/GenBank/DDBJ whole genome shotgun (WGS) entry which is preliminary data.</text>
</comment>
<dbReference type="PANTHER" id="PTHR10869:SF246">
    <property type="entry name" value="TRANSMEMBRANE PROLYL 4-HYDROXYLASE"/>
    <property type="match status" value="1"/>
</dbReference>
<dbReference type="Pfam" id="PF13640">
    <property type="entry name" value="2OG-FeII_Oxy_3"/>
    <property type="match status" value="1"/>
</dbReference>
<feature type="domain" description="ShKT" evidence="13">
    <location>
        <begin position="18"/>
        <end position="52"/>
    </location>
</feature>
<keyword evidence="11" id="KW-0732">Signal</keyword>
<evidence type="ECO:0000256" key="4">
    <source>
        <dbReference type="ARBA" id="ARBA00022692"/>
    </source>
</evidence>
<dbReference type="Gene3D" id="2.60.120.620">
    <property type="entry name" value="q2cbj1_9rhob like domain"/>
    <property type="match status" value="1"/>
</dbReference>
<dbReference type="GO" id="GO:0004656">
    <property type="term" value="F:procollagen-proline 4-dioxygenase activity"/>
    <property type="evidence" value="ECO:0007669"/>
    <property type="project" value="TreeGrafter"/>
</dbReference>
<dbReference type="AlphaFoldDB" id="A0A0M0JTE6"/>
<dbReference type="Pfam" id="PF01549">
    <property type="entry name" value="ShK"/>
    <property type="match status" value="3"/>
</dbReference>
<dbReference type="InterPro" id="IPR044862">
    <property type="entry name" value="Pro_4_hyd_alph_FE2OG_OXY"/>
</dbReference>
<dbReference type="InterPro" id="IPR005123">
    <property type="entry name" value="Oxoglu/Fe-dep_dioxygenase_dom"/>
</dbReference>
<dbReference type="GO" id="GO:0031418">
    <property type="term" value="F:L-ascorbic acid binding"/>
    <property type="evidence" value="ECO:0007669"/>
    <property type="project" value="InterPro"/>
</dbReference>
<dbReference type="InterPro" id="IPR006620">
    <property type="entry name" value="Pro_4_hyd_alph"/>
</dbReference>
<evidence type="ECO:0000256" key="6">
    <source>
        <dbReference type="ARBA" id="ARBA00022964"/>
    </source>
</evidence>
<protein>
    <submittedName>
        <fullName evidence="14">Prolyl 4-hydroxylase alpha subunit</fullName>
    </submittedName>
</protein>
<gene>
    <name evidence="14" type="ORF">Ctob_000895</name>
</gene>
<proteinExistence type="predicted"/>